<gene>
    <name evidence="1" type="ORF">NM208_g7622</name>
</gene>
<proteinExistence type="predicted"/>
<organism evidence="1 2">
    <name type="scientific">Fusarium decemcellulare</name>
    <dbReference type="NCBI Taxonomy" id="57161"/>
    <lineage>
        <taxon>Eukaryota</taxon>
        <taxon>Fungi</taxon>
        <taxon>Dikarya</taxon>
        <taxon>Ascomycota</taxon>
        <taxon>Pezizomycotina</taxon>
        <taxon>Sordariomycetes</taxon>
        <taxon>Hypocreomycetidae</taxon>
        <taxon>Hypocreales</taxon>
        <taxon>Nectriaceae</taxon>
        <taxon>Fusarium</taxon>
        <taxon>Fusarium decemcellulare species complex</taxon>
    </lineage>
</organism>
<comment type="caution">
    <text evidence="1">The sequence shown here is derived from an EMBL/GenBank/DDBJ whole genome shotgun (WGS) entry which is preliminary data.</text>
</comment>
<reference evidence="1" key="1">
    <citation type="submission" date="2022-08" db="EMBL/GenBank/DDBJ databases">
        <title>Genome Sequence of Fusarium decemcellulare.</title>
        <authorList>
            <person name="Buettner E."/>
        </authorList>
    </citation>
    <scope>NUCLEOTIDE SEQUENCE</scope>
    <source>
        <strain evidence="1">Babe19</strain>
    </source>
</reference>
<dbReference type="Proteomes" id="UP001148629">
    <property type="component" value="Unassembled WGS sequence"/>
</dbReference>
<evidence type="ECO:0000313" key="1">
    <source>
        <dbReference type="EMBL" id="KAJ3534237.1"/>
    </source>
</evidence>
<sequence length="520" mass="58032">MALRLTLDDLALVRRQSQPLAGGIAPTTSSAFFKTQQSSEKPRAKDFSHRLNIESQSRAAATLKAAGSELTSGVLSLATGRPSPEYFPLLDISFKFTQASELGTQLPFSKEPKRNNGHGNCDLSAELPAALSYGYAGGSETLIRFLTEHVETVHRPPYANWEVYLNVGSTSAIEHALRMFCTRGDHILVEEYTYSGTLEAMRPLGLRTATVAMDSQGMSVQDLDSVLSHWDEAERRSAKPFLLYTIPTGHNPTGVTQTIQRRKEIYSIAEKHDLLIIEDDPYYYLQFPAQGDVKSTDKAQSPHKVSELDAYLQSLLPSYLSLDASGRVIRLDSTSKTLGPGLRCSWMTSNSDIASKILNHHDVGVVCPSGLSQLAMSHLLDDIWGHHGFTQWLVYLRDQYQHRRDRLVEACKKHLPLDVCSWQCPTAGMFIWIKLNWQRHSLSRNSHGGSSLEKFELIEDRVYRRALLKGTLCCKGSVFCTSGSVPKNMFLRVTFASTSLEELDIAIQRMGAALREEFTQ</sequence>
<dbReference type="EMBL" id="JANRMS010000801">
    <property type="protein sequence ID" value="KAJ3534237.1"/>
    <property type="molecule type" value="Genomic_DNA"/>
</dbReference>
<protein>
    <submittedName>
        <fullName evidence="1">Uncharacterized protein</fullName>
    </submittedName>
</protein>
<evidence type="ECO:0000313" key="2">
    <source>
        <dbReference type="Proteomes" id="UP001148629"/>
    </source>
</evidence>
<keyword evidence="2" id="KW-1185">Reference proteome</keyword>
<name>A0ACC1S8D8_9HYPO</name>
<accession>A0ACC1S8D8</accession>